<dbReference type="EMBL" id="JAMXFF010000009">
    <property type="protein sequence ID" value="MCT7966249.1"/>
    <property type="molecule type" value="Genomic_DNA"/>
</dbReference>
<evidence type="ECO:0000256" key="1">
    <source>
        <dbReference type="SAM" id="Phobius"/>
    </source>
</evidence>
<keyword evidence="1" id="KW-0472">Membrane</keyword>
<protein>
    <submittedName>
        <fullName evidence="2">Uncharacterized protein</fullName>
    </submittedName>
</protein>
<evidence type="ECO:0000313" key="3">
    <source>
        <dbReference type="Proteomes" id="UP001525890"/>
    </source>
</evidence>
<keyword evidence="3" id="KW-1185">Reference proteome</keyword>
<dbReference type="Proteomes" id="UP001525890">
    <property type="component" value="Unassembled WGS sequence"/>
</dbReference>
<feature type="transmembrane region" description="Helical" evidence="1">
    <location>
        <begin position="91"/>
        <end position="115"/>
    </location>
</feature>
<gene>
    <name evidence="2" type="ORF">NG799_07870</name>
</gene>
<keyword evidence="1" id="KW-1133">Transmembrane helix</keyword>
<evidence type="ECO:0000313" key="2">
    <source>
        <dbReference type="EMBL" id="MCT7966249.1"/>
    </source>
</evidence>
<comment type="caution">
    <text evidence="2">The sequence shown here is derived from an EMBL/GenBank/DDBJ whole genome shotgun (WGS) entry which is preliminary data.</text>
</comment>
<proteinExistence type="predicted"/>
<keyword evidence="1" id="KW-0812">Transmembrane</keyword>
<feature type="transmembrane region" description="Helical" evidence="1">
    <location>
        <begin position="121"/>
        <end position="142"/>
    </location>
</feature>
<organism evidence="2 3">
    <name type="scientific">Laspinema palackyanum D2a</name>
    <dbReference type="NCBI Taxonomy" id="2953684"/>
    <lineage>
        <taxon>Bacteria</taxon>
        <taxon>Bacillati</taxon>
        <taxon>Cyanobacteriota</taxon>
        <taxon>Cyanophyceae</taxon>
        <taxon>Oscillatoriophycideae</taxon>
        <taxon>Oscillatoriales</taxon>
        <taxon>Laspinemataceae</taxon>
        <taxon>Laspinema</taxon>
        <taxon>Laspinema palackyanum</taxon>
    </lineage>
</organism>
<dbReference type="RefSeq" id="WP_368005898.1">
    <property type="nucleotide sequence ID" value="NZ_JAMXFF010000009.1"/>
</dbReference>
<name>A0ABT2MNC6_9CYAN</name>
<accession>A0ABT2MNC6</accession>
<reference evidence="2 3" key="1">
    <citation type="journal article" date="2022" name="Front. Microbiol.">
        <title>High genomic differentiation and limited gene flow indicate recent cryptic speciation within the genus Laspinema (cyanobacteria).</title>
        <authorList>
            <person name="Stanojkovic A."/>
            <person name="Skoupy S."/>
            <person name="Skaloud P."/>
            <person name="Dvorak P."/>
        </authorList>
    </citation>
    <scope>NUCLEOTIDE SEQUENCE [LARGE SCALE GENOMIC DNA]</scope>
    <source>
        <strain evidence="2 3">D2a</strain>
    </source>
</reference>
<sequence length="164" mass="18501">MFPSQRFTITTYLSPDDVQKQLIAVVEPPPQGIQFQGKRSEKPYQGQIGEHSFKISRIISYRNSFLPQIEGRIQAQGRGSQIEIEMKLHPAVIIFMCVWLGIVGQGALMFLAVLFQEEFDPLFLIPVGMLIFGLALPLVGFLPEAKGSKQFLIELFQAQEENSM</sequence>